<dbReference type="InterPro" id="IPR001660">
    <property type="entry name" value="SAM"/>
</dbReference>
<dbReference type="InterPro" id="IPR011009">
    <property type="entry name" value="Kinase-like_dom_sf"/>
</dbReference>
<dbReference type="SUPFAM" id="SSF47769">
    <property type="entry name" value="SAM/Pointed domain"/>
    <property type="match status" value="1"/>
</dbReference>
<organism evidence="11 12">
    <name type="scientific">Caenorhabditis japonica</name>
    <dbReference type="NCBI Taxonomy" id="281687"/>
    <lineage>
        <taxon>Eukaryota</taxon>
        <taxon>Metazoa</taxon>
        <taxon>Ecdysozoa</taxon>
        <taxon>Nematoda</taxon>
        <taxon>Chromadorea</taxon>
        <taxon>Rhabditida</taxon>
        <taxon>Rhabditina</taxon>
        <taxon>Rhabditomorpha</taxon>
        <taxon>Rhabditoidea</taxon>
        <taxon>Rhabditidae</taxon>
        <taxon>Peloderinae</taxon>
        <taxon>Caenorhabditis</taxon>
    </lineage>
</organism>
<keyword evidence="12" id="KW-1185">Reference proteome</keyword>
<dbReference type="Gene3D" id="3.30.200.20">
    <property type="entry name" value="Phosphorylase Kinase, domain 1"/>
    <property type="match status" value="1"/>
</dbReference>
<dbReference type="AlphaFoldDB" id="A0A8R1HST5"/>
<evidence type="ECO:0000256" key="8">
    <source>
        <dbReference type="SAM" id="MobiDB-lite"/>
    </source>
</evidence>
<dbReference type="CDD" id="cd13999">
    <property type="entry name" value="STKc_MAP3K-like"/>
    <property type="match status" value="1"/>
</dbReference>
<dbReference type="GO" id="GO:0005737">
    <property type="term" value="C:cytoplasm"/>
    <property type="evidence" value="ECO:0007669"/>
    <property type="project" value="TreeGrafter"/>
</dbReference>
<evidence type="ECO:0000259" key="9">
    <source>
        <dbReference type="PROSITE" id="PS50011"/>
    </source>
</evidence>
<evidence type="ECO:0000256" key="1">
    <source>
        <dbReference type="ARBA" id="ARBA00022527"/>
    </source>
</evidence>
<dbReference type="PANTHER" id="PTHR44329">
    <property type="entry name" value="SERINE/THREONINE-PROTEIN KINASE TNNI3K-RELATED"/>
    <property type="match status" value="1"/>
</dbReference>
<keyword evidence="4" id="KW-0418">Kinase</keyword>
<evidence type="ECO:0008006" key="13">
    <source>
        <dbReference type="Google" id="ProtNLM"/>
    </source>
</evidence>
<sequence>MQAPREARRLDKKSLARLIDFRFPNINSHIFKHKKLFQMSLASSEESTNSSSPTSDRKSLFPDIQREHIQIGDHIGVGSFGAVFNGIWTRPDGTQRTIALKKVFVLEKEAEILSKIRHKNIIQFYGICKASGNDFFIVTEFAERGSLYDYIHSEVESTSSTSSAISFDVVVKWTCQIANGIQYLHYDAVDTIIHRDLKSKNVVLDKNLVCKICDFGTSKDLTHSCTAPSWGGTAAWMSPEMILQSSGLTTATDVWSFGVVLWEILSREVPYKDYTEFRIFSLITQSGISLAIPPTCPQPLKLLMNNCWKMEPKDRWNMRQIVGELNRLMGNQKVMDECEKFMELEDWKSEIAKQERQMEQERKSLERRREQLEIREKALKQRMKIEQAVLDSARHPPEDVHQWSEHHTSHWVETVLGRVANDQKFLDRVNAAVFRNRITGSRLLEMTQNDLENIGVLKLGSRIELMKNIRKLRENQKALHNFPTLEQAKRIELSLKTEKESAGQLVNSVDLVMIVGMYVRKVGETRRKFKFYADSDWFDDSEISVKSPSKHASAFIKTVCFSVLDEITKKPINEPSCSISSGMTTNPDWITVDTEEGVKIRCIVSVYYADTVTQPRNTEIVEVVTSLEESKILVERRVHLRLRRSSSTASSASPITPIYHPFNHLSNGFHHTTSSPQLRGFWHRKQSGISRHGLTEIELSSLQEQLRTPSPEKVQTEDTVTLNVPKTSRRRRTTTTTTEEKDPIEPDTRARRVHVHGGKDKWNWKKGKSRAKFS</sequence>
<feature type="domain" description="SAM" evidence="10">
    <location>
        <begin position="403"/>
        <end position="475"/>
    </location>
</feature>
<dbReference type="EnsemblMetazoa" id="CJA10761a.1">
    <property type="protein sequence ID" value="CJA10761a.1"/>
    <property type="gene ID" value="WBGene00129965"/>
</dbReference>
<dbReference type="InterPro" id="IPR008271">
    <property type="entry name" value="Ser/Thr_kinase_AS"/>
</dbReference>
<feature type="compositionally biased region" description="Basic residues" evidence="8">
    <location>
        <begin position="764"/>
        <end position="774"/>
    </location>
</feature>
<feature type="domain" description="Protein kinase" evidence="9">
    <location>
        <begin position="69"/>
        <end position="329"/>
    </location>
</feature>
<keyword evidence="5 6" id="KW-0067">ATP-binding</keyword>
<dbReference type="InterPro" id="IPR013761">
    <property type="entry name" value="SAM/pointed_sf"/>
</dbReference>
<protein>
    <recommendedName>
        <fullName evidence="13">Mitogen-activated protein kinase kinase kinase</fullName>
    </recommendedName>
</protein>
<dbReference type="InterPro" id="IPR001245">
    <property type="entry name" value="Ser-Thr/Tyr_kinase_cat_dom"/>
</dbReference>
<evidence type="ECO:0000256" key="7">
    <source>
        <dbReference type="SAM" id="Coils"/>
    </source>
</evidence>
<reference evidence="12" key="1">
    <citation type="submission" date="2010-08" db="EMBL/GenBank/DDBJ databases">
        <authorList>
            <consortium name="Caenorhabditis japonica Sequencing Consortium"/>
            <person name="Wilson R.K."/>
        </authorList>
    </citation>
    <scope>NUCLEOTIDE SEQUENCE [LARGE SCALE GENOMIC DNA]</scope>
    <source>
        <strain evidence="12">DF5081</strain>
    </source>
</reference>
<evidence type="ECO:0000313" key="12">
    <source>
        <dbReference type="Proteomes" id="UP000005237"/>
    </source>
</evidence>
<dbReference type="Gene3D" id="1.10.510.10">
    <property type="entry name" value="Transferase(Phosphotransferase) domain 1"/>
    <property type="match status" value="1"/>
</dbReference>
<evidence type="ECO:0000256" key="2">
    <source>
        <dbReference type="ARBA" id="ARBA00022679"/>
    </source>
</evidence>
<dbReference type="PRINTS" id="PR00109">
    <property type="entry name" value="TYRKINASE"/>
</dbReference>
<feature type="compositionally biased region" description="Basic and acidic residues" evidence="8">
    <location>
        <begin position="738"/>
        <end position="750"/>
    </location>
</feature>
<proteinExistence type="predicted"/>
<evidence type="ECO:0000256" key="3">
    <source>
        <dbReference type="ARBA" id="ARBA00022741"/>
    </source>
</evidence>
<evidence type="ECO:0000259" key="10">
    <source>
        <dbReference type="PROSITE" id="PS50105"/>
    </source>
</evidence>
<keyword evidence="7" id="KW-0175">Coiled coil</keyword>
<keyword evidence="2" id="KW-0808">Transferase</keyword>
<dbReference type="Pfam" id="PF00536">
    <property type="entry name" value="SAM_1"/>
    <property type="match status" value="1"/>
</dbReference>
<accession>A0A8R1HST5</accession>
<feature type="coiled-coil region" evidence="7">
    <location>
        <begin position="344"/>
        <end position="389"/>
    </location>
</feature>
<evidence type="ECO:0000313" key="11">
    <source>
        <dbReference type="EnsemblMetazoa" id="CJA10761a.1"/>
    </source>
</evidence>
<evidence type="ECO:0000256" key="4">
    <source>
        <dbReference type="ARBA" id="ARBA00022777"/>
    </source>
</evidence>
<dbReference type="FunFam" id="1.10.150.50:FF:000110">
    <property type="entry name" value="Mammalian ZAK kinase homolog"/>
    <property type="match status" value="1"/>
</dbReference>
<evidence type="ECO:0000256" key="5">
    <source>
        <dbReference type="ARBA" id="ARBA00022840"/>
    </source>
</evidence>
<feature type="binding site" evidence="6">
    <location>
        <position position="101"/>
    </location>
    <ligand>
        <name>ATP</name>
        <dbReference type="ChEBI" id="CHEBI:30616"/>
    </ligand>
</feature>
<evidence type="ECO:0000256" key="6">
    <source>
        <dbReference type="PROSITE-ProRule" id="PRU10141"/>
    </source>
</evidence>
<dbReference type="InterPro" id="IPR017441">
    <property type="entry name" value="Protein_kinase_ATP_BS"/>
</dbReference>
<feature type="region of interest" description="Disordered" evidence="8">
    <location>
        <begin position="726"/>
        <end position="774"/>
    </location>
</feature>
<dbReference type="PROSITE" id="PS50011">
    <property type="entry name" value="PROTEIN_KINASE_DOM"/>
    <property type="match status" value="1"/>
</dbReference>
<dbReference type="SMART" id="SM00454">
    <property type="entry name" value="SAM"/>
    <property type="match status" value="1"/>
</dbReference>
<dbReference type="Proteomes" id="UP000005237">
    <property type="component" value="Unassembled WGS sequence"/>
</dbReference>
<dbReference type="PROSITE" id="PS00107">
    <property type="entry name" value="PROTEIN_KINASE_ATP"/>
    <property type="match status" value="1"/>
</dbReference>
<dbReference type="PROSITE" id="PS50105">
    <property type="entry name" value="SAM_DOMAIN"/>
    <property type="match status" value="1"/>
</dbReference>
<dbReference type="Pfam" id="PF07714">
    <property type="entry name" value="PK_Tyr_Ser-Thr"/>
    <property type="match status" value="1"/>
</dbReference>
<dbReference type="PANTHER" id="PTHR44329:SF288">
    <property type="entry name" value="MITOGEN-ACTIVATED PROTEIN KINASE KINASE KINASE 20"/>
    <property type="match status" value="1"/>
</dbReference>
<dbReference type="InterPro" id="IPR000719">
    <property type="entry name" value="Prot_kinase_dom"/>
</dbReference>
<dbReference type="Gene3D" id="1.10.150.50">
    <property type="entry name" value="Transcription Factor, Ets-1"/>
    <property type="match status" value="1"/>
</dbReference>
<dbReference type="SUPFAM" id="SSF56112">
    <property type="entry name" value="Protein kinase-like (PK-like)"/>
    <property type="match status" value="1"/>
</dbReference>
<reference evidence="11" key="2">
    <citation type="submission" date="2022-06" db="UniProtKB">
        <authorList>
            <consortium name="EnsemblMetazoa"/>
        </authorList>
    </citation>
    <scope>IDENTIFICATION</scope>
    <source>
        <strain evidence="11">DF5081</strain>
    </source>
</reference>
<keyword evidence="3 6" id="KW-0547">Nucleotide-binding</keyword>
<dbReference type="GO" id="GO:0006950">
    <property type="term" value="P:response to stress"/>
    <property type="evidence" value="ECO:0007669"/>
    <property type="project" value="UniProtKB-ARBA"/>
</dbReference>
<dbReference type="InterPro" id="IPR051681">
    <property type="entry name" value="Ser/Thr_Kinases-Pseudokinases"/>
</dbReference>
<keyword evidence="1" id="KW-0723">Serine/threonine-protein kinase</keyword>
<dbReference type="GO" id="GO:0004674">
    <property type="term" value="F:protein serine/threonine kinase activity"/>
    <property type="evidence" value="ECO:0007669"/>
    <property type="project" value="UniProtKB-KW"/>
</dbReference>
<dbReference type="GO" id="GO:0005524">
    <property type="term" value="F:ATP binding"/>
    <property type="evidence" value="ECO:0007669"/>
    <property type="project" value="UniProtKB-UniRule"/>
</dbReference>
<dbReference type="PROSITE" id="PS00108">
    <property type="entry name" value="PROTEIN_KINASE_ST"/>
    <property type="match status" value="1"/>
</dbReference>
<name>A0A8R1HST5_CAEJA</name>
<dbReference type="SMART" id="SM00220">
    <property type="entry name" value="S_TKc"/>
    <property type="match status" value="1"/>
</dbReference>